<evidence type="ECO:0000259" key="1">
    <source>
        <dbReference type="Pfam" id="PF08486"/>
    </source>
</evidence>
<dbReference type="Pfam" id="PF08486">
    <property type="entry name" value="SpoIID"/>
    <property type="match status" value="1"/>
</dbReference>
<dbReference type="InterPro" id="IPR013693">
    <property type="entry name" value="SpoIID/LytB_N"/>
</dbReference>
<dbReference type="GO" id="GO:0030288">
    <property type="term" value="C:outer membrane-bounded periplasmic space"/>
    <property type="evidence" value="ECO:0007669"/>
    <property type="project" value="TreeGrafter"/>
</dbReference>
<dbReference type="PANTHER" id="PTHR30032:SF4">
    <property type="entry name" value="AMIDASE ENHANCER"/>
    <property type="match status" value="1"/>
</dbReference>
<dbReference type="NCBIfam" id="TIGR02669">
    <property type="entry name" value="SpoIID_LytB"/>
    <property type="match status" value="1"/>
</dbReference>
<dbReference type="InterPro" id="IPR013486">
    <property type="entry name" value="SpoIID/LytB"/>
</dbReference>
<dbReference type="EMBL" id="CP053586">
    <property type="protein sequence ID" value="WNZ25282.1"/>
    <property type="molecule type" value="Genomic_DNA"/>
</dbReference>
<dbReference type="RefSeq" id="WP_316431430.1">
    <property type="nucleotide sequence ID" value="NZ_CP053586.1"/>
</dbReference>
<gene>
    <name evidence="2" type="ORF">HJG54_22110</name>
</gene>
<organism evidence="2">
    <name type="scientific">Leptolyngbya sp. NK1-12</name>
    <dbReference type="NCBI Taxonomy" id="2547451"/>
    <lineage>
        <taxon>Bacteria</taxon>
        <taxon>Bacillati</taxon>
        <taxon>Cyanobacteriota</taxon>
        <taxon>Cyanophyceae</taxon>
        <taxon>Leptolyngbyales</taxon>
        <taxon>Leptolyngbyaceae</taxon>
        <taxon>Leptolyngbya group</taxon>
        <taxon>Leptolyngbya</taxon>
    </lineage>
</organism>
<sequence length="407" mass="44142">MTGYFCAAGDPKPSLAVQLQQVIQLVLRYGRKSWWMTLLFWLVAIVPARAEIELRVAIEQDVGQVKVGGSTEAVLRDGAGQVLAQIPAMNAVVAQSQDGKVTVNQLQTSQLWIEPASEDGYVFIGERWYRGRTLVIPTSGGITAVNYVPMEQYLYSVVGAEMPASWSLEALKSQAVAARSYALYQRQHGGNTIFDLGDTTTWQVYGGLEKEAPSTRAAVDATKGQVLTYRGQIINAVFHSCAGGHTENVEDVWTSPLPYLRGVPSPDSDFSQCQWDPLTFTASELAERLGYEGTVSSVSVQRHPHGRVLALTIDGSAGSKTVEGRAVRDRLGLRSTLFSIEAEQSPVASAGNVSAAPARFRISGAGNGHGIGLSQYGAYKLAQQNWNYQQILLHYYTGVALAKIQVQ</sequence>
<reference evidence="2" key="1">
    <citation type="submission" date="2020-05" db="EMBL/GenBank/DDBJ databases">
        <authorList>
            <person name="Zhu T."/>
            <person name="Keshari N."/>
            <person name="Lu X."/>
        </authorList>
    </citation>
    <scope>NUCLEOTIDE SEQUENCE</scope>
    <source>
        <strain evidence="2">NK1-12</strain>
    </source>
</reference>
<name>A0AA96WFN5_9CYAN</name>
<evidence type="ECO:0000313" key="2">
    <source>
        <dbReference type="EMBL" id="WNZ25282.1"/>
    </source>
</evidence>
<accession>A0AA96WFN5</accession>
<feature type="domain" description="Sporulation stage II protein D amidase enhancer LytB N-terminal" evidence="1">
    <location>
        <begin position="139"/>
        <end position="229"/>
    </location>
</feature>
<dbReference type="GO" id="GO:0030435">
    <property type="term" value="P:sporulation resulting in formation of a cellular spore"/>
    <property type="evidence" value="ECO:0007669"/>
    <property type="project" value="InterPro"/>
</dbReference>
<proteinExistence type="predicted"/>
<dbReference type="PANTHER" id="PTHR30032">
    <property type="entry name" value="N-ACETYLMURAMOYL-L-ALANINE AMIDASE-RELATED"/>
    <property type="match status" value="1"/>
</dbReference>
<protein>
    <submittedName>
        <fullName evidence="2">SpoIID/LytB domain-containing protein</fullName>
    </submittedName>
</protein>
<dbReference type="InterPro" id="IPR051922">
    <property type="entry name" value="Bact_Sporulation_Assoc"/>
</dbReference>
<dbReference type="AlphaFoldDB" id="A0AA96WFN5"/>